<keyword evidence="4 5" id="KW-0143">Chaperone</keyword>
<dbReference type="PIRSF" id="PIRSF036402">
    <property type="entry name" value="Ureas_acces_UreE"/>
    <property type="match status" value="1"/>
</dbReference>
<evidence type="ECO:0000313" key="7">
    <source>
        <dbReference type="EMBL" id="GGB20364.1"/>
    </source>
</evidence>
<protein>
    <recommendedName>
        <fullName evidence="5">Urease accessory protein UreE</fullName>
    </recommendedName>
</protein>
<gene>
    <name evidence="5 7" type="primary">ureE</name>
    <name evidence="7" type="ORF">GCM10007414_37230</name>
</gene>
<evidence type="ECO:0000256" key="2">
    <source>
        <dbReference type="ARBA" id="ARBA00022490"/>
    </source>
</evidence>
<dbReference type="Gene3D" id="2.60.260.20">
    <property type="entry name" value="Urease metallochaperone UreE, N-terminal domain"/>
    <property type="match status" value="1"/>
</dbReference>
<evidence type="ECO:0000256" key="5">
    <source>
        <dbReference type="HAMAP-Rule" id="MF_00822"/>
    </source>
</evidence>
<dbReference type="CDD" id="cd00571">
    <property type="entry name" value="UreE"/>
    <property type="match status" value="1"/>
</dbReference>
<dbReference type="RefSeq" id="WP_055733695.1">
    <property type="nucleotide sequence ID" value="NZ_BMDY01000034.1"/>
</dbReference>
<comment type="similarity">
    <text evidence="5">Belongs to the UreE family.</text>
</comment>
<dbReference type="HAMAP" id="MF_00822">
    <property type="entry name" value="UreE"/>
    <property type="match status" value="1"/>
</dbReference>
<evidence type="ECO:0000256" key="1">
    <source>
        <dbReference type="ARBA" id="ARBA00004496"/>
    </source>
</evidence>
<dbReference type="InterPro" id="IPR012406">
    <property type="entry name" value="UreE"/>
</dbReference>
<keyword evidence="3 5" id="KW-0533">Nickel</keyword>
<keyword evidence="8" id="KW-1185">Reference proteome</keyword>
<evidence type="ECO:0000259" key="6">
    <source>
        <dbReference type="SMART" id="SM00988"/>
    </source>
</evidence>
<proteinExistence type="inferred from homology"/>
<comment type="caution">
    <text evidence="7">The sequence shown here is derived from an EMBL/GenBank/DDBJ whole genome shotgun (WGS) entry which is preliminary data.</text>
</comment>
<dbReference type="SUPFAM" id="SSF69287">
    <property type="entry name" value="Urease metallochaperone UreE, N-terminal domain"/>
    <property type="match status" value="1"/>
</dbReference>
<evidence type="ECO:0000256" key="4">
    <source>
        <dbReference type="ARBA" id="ARBA00023186"/>
    </source>
</evidence>
<name>A0ABQ1I7M7_9ALTE</name>
<accession>A0ABQ1I7M7</accession>
<feature type="domain" description="UreE urease accessory N-terminal" evidence="6">
    <location>
        <begin position="1"/>
        <end position="65"/>
    </location>
</feature>
<dbReference type="Pfam" id="PF05194">
    <property type="entry name" value="UreE_C"/>
    <property type="match status" value="1"/>
</dbReference>
<dbReference type="NCBIfam" id="NF009751">
    <property type="entry name" value="PRK13261.1-1"/>
    <property type="match status" value="1"/>
</dbReference>
<dbReference type="InterPro" id="IPR036118">
    <property type="entry name" value="UreE_N_sf"/>
</dbReference>
<evidence type="ECO:0000256" key="3">
    <source>
        <dbReference type="ARBA" id="ARBA00022596"/>
    </source>
</evidence>
<evidence type="ECO:0000313" key="8">
    <source>
        <dbReference type="Proteomes" id="UP000651977"/>
    </source>
</evidence>
<comment type="subcellular location">
    <subcellularLocation>
        <location evidence="1 5">Cytoplasm</location>
    </subcellularLocation>
</comment>
<dbReference type="EMBL" id="BMDY01000034">
    <property type="protein sequence ID" value="GGB20364.1"/>
    <property type="molecule type" value="Genomic_DNA"/>
</dbReference>
<dbReference type="Gene3D" id="3.30.70.790">
    <property type="entry name" value="UreE, C-terminal domain"/>
    <property type="match status" value="1"/>
</dbReference>
<dbReference type="InterPro" id="IPR007864">
    <property type="entry name" value="UreE_C_dom"/>
</dbReference>
<dbReference type="InterPro" id="IPR004029">
    <property type="entry name" value="UreE_N"/>
</dbReference>
<organism evidence="7 8">
    <name type="scientific">Agarivorans gilvus</name>
    <dbReference type="NCBI Taxonomy" id="680279"/>
    <lineage>
        <taxon>Bacteria</taxon>
        <taxon>Pseudomonadati</taxon>
        <taxon>Pseudomonadota</taxon>
        <taxon>Gammaproteobacteria</taxon>
        <taxon>Alteromonadales</taxon>
        <taxon>Alteromonadaceae</taxon>
        <taxon>Agarivorans</taxon>
    </lineage>
</organism>
<comment type="function">
    <text evidence="5">Involved in urease metallocenter assembly. Binds nickel. Probably functions as a nickel donor during metallocenter assembly.</text>
</comment>
<keyword evidence="2 5" id="KW-0963">Cytoplasm</keyword>
<dbReference type="Proteomes" id="UP000651977">
    <property type="component" value="Unassembled WGS sequence"/>
</dbReference>
<reference evidence="8" key="1">
    <citation type="journal article" date="2019" name="Int. J. Syst. Evol. Microbiol.">
        <title>The Global Catalogue of Microorganisms (GCM) 10K type strain sequencing project: providing services to taxonomists for standard genome sequencing and annotation.</title>
        <authorList>
            <consortium name="The Broad Institute Genomics Platform"/>
            <consortium name="The Broad Institute Genome Sequencing Center for Infectious Disease"/>
            <person name="Wu L."/>
            <person name="Ma J."/>
        </authorList>
    </citation>
    <scope>NUCLEOTIDE SEQUENCE [LARGE SCALE GENOMIC DNA]</scope>
    <source>
        <strain evidence="8">CGMCC 1.10131</strain>
    </source>
</reference>
<sequence length="148" mass="16983">MLKVYQTLHHYHGPIHHQVVLSYELRKKARIKAQTEAQQDIGFFLERGQVLQNGQLLEAENGEVVEIKSADEQVTTAYSDDPLMFAKVCYHLGNRHTPLQIGEGWVRFQPDHVLQDLVELYGLRVEQHQAPFDPETGAYHSHLPGHSH</sequence>
<dbReference type="Pfam" id="PF02814">
    <property type="entry name" value="UreE_N"/>
    <property type="match status" value="1"/>
</dbReference>
<dbReference type="SUPFAM" id="SSF69737">
    <property type="entry name" value="Urease metallochaperone UreE, C-terminal domain"/>
    <property type="match status" value="1"/>
</dbReference>
<dbReference type="SMART" id="SM00988">
    <property type="entry name" value="UreE_N"/>
    <property type="match status" value="1"/>
</dbReference>